<comment type="caution">
    <text evidence="1">The sequence shown here is derived from an EMBL/GenBank/DDBJ whole genome shotgun (WGS) entry which is preliminary data.</text>
</comment>
<keyword evidence="2" id="KW-1185">Reference proteome</keyword>
<dbReference type="AlphaFoldDB" id="A0AAD4Z8S7"/>
<dbReference type="Proteomes" id="UP001054821">
    <property type="component" value="Chromosome 3"/>
</dbReference>
<dbReference type="EMBL" id="JAJFAZ020000003">
    <property type="protein sequence ID" value="KAI5337762.1"/>
    <property type="molecule type" value="Genomic_DNA"/>
</dbReference>
<accession>A0AAD4Z8S7</accession>
<name>A0AAD4Z8S7_PRUDU</name>
<gene>
    <name evidence="1" type="ORF">L3X38_017033</name>
</gene>
<reference evidence="1 2" key="1">
    <citation type="journal article" date="2022" name="G3 (Bethesda)">
        <title>Whole-genome sequence and methylome profiling of the almond [Prunus dulcis (Mill.) D.A. Webb] cultivar 'Nonpareil'.</title>
        <authorList>
            <person name="D'Amico-Willman K.M."/>
            <person name="Ouma W.Z."/>
            <person name="Meulia T."/>
            <person name="Sideli G.M."/>
            <person name="Gradziel T.M."/>
            <person name="Fresnedo-Ramirez J."/>
        </authorList>
    </citation>
    <scope>NUCLEOTIDE SEQUENCE [LARGE SCALE GENOMIC DNA]</scope>
    <source>
        <strain evidence="1">Clone GOH B32 T37-40</strain>
    </source>
</reference>
<proteinExistence type="predicted"/>
<organism evidence="1 2">
    <name type="scientific">Prunus dulcis</name>
    <name type="common">Almond</name>
    <name type="synonym">Amygdalus dulcis</name>
    <dbReference type="NCBI Taxonomy" id="3755"/>
    <lineage>
        <taxon>Eukaryota</taxon>
        <taxon>Viridiplantae</taxon>
        <taxon>Streptophyta</taxon>
        <taxon>Embryophyta</taxon>
        <taxon>Tracheophyta</taxon>
        <taxon>Spermatophyta</taxon>
        <taxon>Magnoliopsida</taxon>
        <taxon>eudicotyledons</taxon>
        <taxon>Gunneridae</taxon>
        <taxon>Pentapetalae</taxon>
        <taxon>rosids</taxon>
        <taxon>fabids</taxon>
        <taxon>Rosales</taxon>
        <taxon>Rosaceae</taxon>
        <taxon>Amygdaloideae</taxon>
        <taxon>Amygdaleae</taxon>
        <taxon>Prunus</taxon>
    </lineage>
</organism>
<protein>
    <submittedName>
        <fullName evidence="1">Uncharacterized protein</fullName>
    </submittedName>
</protein>
<evidence type="ECO:0000313" key="2">
    <source>
        <dbReference type="Proteomes" id="UP001054821"/>
    </source>
</evidence>
<evidence type="ECO:0000313" key="1">
    <source>
        <dbReference type="EMBL" id="KAI5337762.1"/>
    </source>
</evidence>
<sequence>MSVAQKLLFTSTRSLSVSFQGESYSLQVSKVKPTPSWSTRKGTLEKRKVTMPFRANQSENSKPTEQQRWPASILGLLRNHGFSQTHISKFCKTRP</sequence>